<dbReference type="Pfam" id="PF00496">
    <property type="entry name" value="SBP_bac_5"/>
    <property type="match status" value="1"/>
</dbReference>
<accession>A0A5K7YWU4</accession>
<name>A0A5K7YWU4_9BACT</name>
<dbReference type="Gene3D" id="3.90.76.10">
    <property type="entry name" value="Dipeptide-binding Protein, Domain 1"/>
    <property type="match status" value="1"/>
</dbReference>
<evidence type="ECO:0000256" key="1">
    <source>
        <dbReference type="SAM" id="MobiDB-lite"/>
    </source>
</evidence>
<dbReference type="CDD" id="cd08497">
    <property type="entry name" value="MbnE-like"/>
    <property type="match status" value="1"/>
</dbReference>
<keyword evidence="4" id="KW-1185">Reference proteome</keyword>
<dbReference type="KEGG" id="dalk:DSCA_63730"/>
<dbReference type="GO" id="GO:0015833">
    <property type="term" value="P:peptide transport"/>
    <property type="evidence" value="ECO:0007669"/>
    <property type="project" value="TreeGrafter"/>
</dbReference>
<feature type="compositionally biased region" description="Pro residues" evidence="1">
    <location>
        <begin position="66"/>
        <end position="76"/>
    </location>
</feature>
<dbReference type="InterPro" id="IPR039424">
    <property type="entry name" value="SBP_5"/>
</dbReference>
<evidence type="ECO:0000313" key="4">
    <source>
        <dbReference type="Proteomes" id="UP000427906"/>
    </source>
</evidence>
<gene>
    <name evidence="3" type="ORF">DSCA_63730</name>
</gene>
<dbReference type="GO" id="GO:1904680">
    <property type="term" value="F:peptide transmembrane transporter activity"/>
    <property type="evidence" value="ECO:0007669"/>
    <property type="project" value="TreeGrafter"/>
</dbReference>
<dbReference type="AlphaFoldDB" id="A0A5K7YWU4"/>
<dbReference type="Proteomes" id="UP000427906">
    <property type="component" value="Chromosome"/>
</dbReference>
<dbReference type="InterPro" id="IPR000914">
    <property type="entry name" value="SBP_5_dom"/>
</dbReference>
<organism evidence="3 4">
    <name type="scientific">Desulfosarcina alkanivorans</name>
    <dbReference type="NCBI Taxonomy" id="571177"/>
    <lineage>
        <taxon>Bacteria</taxon>
        <taxon>Pseudomonadati</taxon>
        <taxon>Thermodesulfobacteriota</taxon>
        <taxon>Desulfobacteria</taxon>
        <taxon>Desulfobacterales</taxon>
        <taxon>Desulfosarcinaceae</taxon>
        <taxon>Desulfosarcina</taxon>
    </lineage>
</organism>
<proteinExistence type="predicted"/>
<feature type="domain" description="Solute-binding protein family 5" evidence="2">
    <location>
        <begin position="147"/>
        <end position="518"/>
    </location>
</feature>
<sequence length="649" mass="74475">MTKTLTRLPEVARCCPRSGAVAADRRWRAVSRLCLMVLLLILIPGCSPETTSTGGERGADTENGTPPKPAPAAPREPLPEGIEWLTNDSAPVFADPGAQRGGTLHQALASFPLTFRVVGPDSNTSFRSAILGNQLSLTGIHPNTLNIIPELATHWAFGHDKKTMYFKINPKARWSDGVPVTADDFAYTLDFMRSPYIVAPWYNDYYASEIDRVVVFDDHTLAVVGAKAQPDLHLKISISPTPRHFFDPLGEDFIRRTNWAVVPNTGPYQIDRFKKGRYVRFARKEGWWGDGLRYFKHRFNVETVLFKVIRDPNLQWEYFKKGKLDVYPATIPQYWHIKTRTPVVEKGYVHKMWFFNDTPQSAMGLWMNMDRDIFKDVNLRYAFAHAMNVEKVITQVLRNDYFRLESAYVGYGPYTNSAVRARRYDIGKVAAYMTRSGWARGPDGIWEKNGRRFSVEVVYYRDDHTGRLVVLKEEAKKAGIELQLLKLDPSTAFKKILEKRHDVAWLGWSTGLRPHFWEFWHSANAHKGQTNNVTNTDDPEMDGLIDAYRNSLDETERIDLAHRIQVRVHEIGAYVPTFMVPYFREVYWRWWRLPDPPATRTSGSLFDPFGSGSGGLFWFDPSRYEQTRRAMADKIAFDPVTAVDRTYKP</sequence>
<dbReference type="Gene3D" id="3.40.190.10">
    <property type="entry name" value="Periplasmic binding protein-like II"/>
    <property type="match status" value="1"/>
</dbReference>
<evidence type="ECO:0000259" key="2">
    <source>
        <dbReference type="Pfam" id="PF00496"/>
    </source>
</evidence>
<reference evidence="3 4" key="1">
    <citation type="submission" date="2019-11" db="EMBL/GenBank/DDBJ databases">
        <title>Comparative genomics of hydrocarbon-degrading Desulfosarcina strains.</title>
        <authorList>
            <person name="Watanabe M."/>
            <person name="Kojima H."/>
            <person name="Fukui M."/>
        </authorList>
    </citation>
    <scope>NUCLEOTIDE SEQUENCE [LARGE SCALE GENOMIC DNA]</scope>
    <source>
        <strain evidence="3 4">PL12</strain>
    </source>
</reference>
<dbReference type="EMBL" id="AP021874">
    <property type="protein sequence ID" value="BBO72443.1"/>
    <property type="molecule type" value="Genomic_DNA"/>
</dbReference>
<dbReference type="RefSeq" id="WP_231716328.1">
    <property type="nucleotide sequence ID" value="NZ_AP021874.1"/>
</dbReference>
<dbReference type="Gene3D" id="3.10.105.10">
    <property type="entry name" value="Dipeptide-binding Protein, Domain 3"/>
    <property type="match status" value="1"/>
</dbReference>
<evidence type="ECO:0000313" key="3">
    <source>
        <dbReference type="EMBL" id="BBO72443.1"/>
    </source>
</evidence>
<dbReference type="SUPFAM" id="SSF53850">
    <property type="entry name" value="Periplasmic binding protein-like II"/>
    <property type="match status" value="1"/>
</dbReference>
<feature type="region of interest" description="Disordered" evidence="1">
    <location>
        <begin position="49"/>
        <end position="81"/>
    </location>
</feature>
<dbReference type="PANTHER" id="PTHR30290">
    <property type="entry name" value="PERIPLASMIC BINDING COMPONENT OF ABC TRANSPORTER"/>
    <property type="match status" value="1"/>
</dbReference>
<protein>
    <submittedName>
        <fullName evidence="3">ABC transporter substrate-binding protein</fullName>
    </submittedName>
</protein>